<keyword evidence="3" id="KW-1185">Reference proteome</keyword>
<keyword evidence="1" id="KW-0472">Membrane</keyword>
<keyword evidence="1" id="KW-0812">Transmembrane</keyword>
<dbReference type="EMBL" id="BMKM01000003">
    <property type="protein sequence ID" value="GGE19840.1"/>
    <property type="molecule type" value="Genomic_DNA"/>
</dbReference>
<gene>
    <name evidence="2" type="ORF">GCM10011516_16870</name>
</gene>
<evidence type="ECO:0000256" key="1">
    <source>
        <dbReference type="SAM" id="Phobius"/>
    </source>
</evidence>
<proteinExistence type="predicted"/>
<reference evidence="2" key="1">
    <citation type="journal article" date="2014" name="Int. J. Syst. Evol. Microbiol.">
        <title>Complete genome sequence of Corynebacterium casei LMG S-19264T (=DSM 44701T), isolated from a smear-ripened cheese.</title>
        <authorList>
            <consortium name="US DOE Joint Genome Institute (JGI-PGF)"/>
            <person name="Walter F."/>
            <person name="Albersmeier A."/>
            <person name="Kalinowski J."/>
            <person name="Ruckert C."/>
        </authorList>
    </citation>
    <scope>NUCLEOTIDE SEQUENCE</scope>
    <source>
        <strain evidence="2">CGMCC 1.15966</strain>
    </source>
</reference>
<keyword evidence="1" id="KW-1133">Transmembrane helix</keyword>
<dbReference type="Proteomes" id="UP000614460">
    <property type="component" value="Unassembled WGS sequence"/>
</dbReference>
<comment type="caution">
    <text evidence="2">The sequence shown here is derived from an EMBL/GenBank/DDBJ whole genome shotgun (WGS) entry which is preliminary data.</text>
</comment>
<sequence>MSPIMSIVIIAIVIIALGFSWFNGKTNSSPGVFSENDFPLIPNDKGIVIEGPEYSEVKAACTDFCRMYNKNEYSIIIKLVGIDQKTSLLLFPYEIDFTNYCYLVNYLEYPINQHYQAMVTGWLTAKKIDQWIHINSVNKKIMVYNVKELNRGDVVYYTSMDQKGYIIDFQKNSNAEEMESPIKRYISCEKDVKDLNNLTGELIA</sequence>
<accession>A0A8H9FYG9</accession>
<name>A0A8H9FYG9_9SPHI</name>
<protein>
    <submittedName>
        <fullName evidence="2">Uncharacterized protein</fullName>
    </submittedName>
</protein>
<reference evidence="2" key="2">
    <citation type="submission" date="2020-09" db="EMBL/GenBank/DDBJ databases">
        <authorList>
            <person name="Sun Q."/>
            <person name="Zhou Y."/>
        </authorList>
    </citation>
    <scope>NUCLEOTIDE SEQUENCE</scope>
    <source>
        <strain evidence="2">CGMCC 1.15966</strain>
    </source>
</reference>
<organism evidence="2 3">
    <name type="scientific">Sphingobacterium cellulitidis</name>
    <dbReference type="NCBI Taxonomy" id="1768011"/>
    <lineage>
        <taxon>Bacteria</taxon>
        <taxon>Pseudomonadati</taxon>
        <taxon>Bacteroidota</taxon>
        <taxon>Sphingobacteriia</taxon>
        <taxon>Sphingobacteriales</taxon>
        <taxon>Sphingobacteriaceae</taxon>
        <taxon>Sphingobacterium</taxon>
    </lineage>
</organism>
<dbReference type="AlphaFoldDB" id="A0A8H9FYG9"/>
<feature type="transmembrane region" description="Helical" evidence="1">
    <location>
        <begin position="7"/>
        <end position="24"/>
    </location>
</feature>
<evidence type="ECO:0000313" key="2">
    <source>
        <dbReference type="EMBL" id="GGE19840.1"/>
    </source>
</evidence>
<evidence type="ECO:0000313" key="3">
    <source>
        <dbReference type="Proteomes" id="UP000614460"/>
    </source>
</evidence>